<dbReference type="AlphaFoldDB" id="A0A6N8U534"/>
<keyword evidence="3" id="KW-0963">Cytoplasm</keyword>
<evidence type="ECO:0000256" key="5">
    <source>
        <dbReference type="ARBA" id="ARBA00022679"/>
    </source>
</evidence>
<dbReference type="EMBL" id="WUUQ01000002">
    <property type="protein sequence ID" value="MXQ73308.1"/>
    <property type="molecule type" value="Genomic_DNA"/>
</dbReference>
<sequence length="128" mass="14466">MNRFILAAHGRLGEAFLESAEMIAGKQDRETVFAVPFLPDDSLDCLTCRLRAIIEKYPQDQFYILCDLKGGSPFNASFLLSRKFSRVHVIAGLNLAMLLEVLLQRETIQGIEDITKIVENSKTLMYVI</sequence>
<dbReference type="InterPro" id="IPR051471">
    <property type="entry name" value="Bacterial_PTS_sugar_comp"/>
</dbReference>
<dbReference type="PANTHER" id="PTHR33799:SF1">
    <property type="entry name" value="PTS SYSTEM MANNOSE-SPECIFIC EIIAB COMPONENT-RELATED"/>
    <property type="match status" value="1"/>
</dbReference>
<dbReference type="InterPro" id="IPR004701">
    <property type="entry name" value="PTS_EIIA_man-typ"/>
</dbReference>
<evidence type="ECO:0000256" key="7">
    <source>
        <dbReference type="ARBA" id="ARBA00022777"/>
    </source>
</evidence>
<reference evidence="9 10" key="1">
    <citation type="submission" date="2019-12" db="EMBL/GenBank/DDBJ databases">
        <authorList>
            <person name="Yang R."/>
        </authorList>
    </citation>
    <scope>NUCLEOTIDE SEQUENCE [LARGE SCALE GENOMIC DNA]</scope>
    <source>
        <strain evidence="9 10">DONG20-135</strain>
    </source>
</reference>
<keyword evidence="6" id="KW-0598">Phosphotransferase system</keyword>
<dbReference type="CDD" id="cd00006">
    <property type="entry name" value="PTS_IIA_man"/>
    <property type="match status" value="1"/>
</dbReference>
<evidence type="ECO:0000256" key="6">
    <source>
        <dbReference type="ARBA" id="ARBA00022683"/>
    </source>
</evidence>
<dbReference type="SUPFAM" id="SSF53062">
    <property type="entry name" value="PTS system fructose IIA component-like"/>
    <property type="match status" value="1"/>
</dbReference>
<dbReference type="PROSITE" id="PS51096">
    <property type="entry name" value="PTS_EIIA_TYPE_4"/>
    <property type="match status" value="1"/>
</dbReference>
<feature type="domain" description="PTS EIIA type-4" evidence="8">
    <location>
        <begin position="1"/>
        <end position="125"/>
    </location>
</feature>
<dbReference type="PANTHER" id="PTHR33799">
    <property type="entry name" value="PTS PERMEASE-RELATED-RELATED"/>
    <property type="match status" value="1"/>
</dbReference>
<comment type="subcellular location">
    <subcellularLocation>
        <location evidence="1">Cytoplasm</location>
    </subcellularLocation>
</comment>
<keyword evidence="2" id="KW-0813">Transport</keyword>
<evidence type="ECO:0000259" key="8">
    <source>
        <dbReference type="PROSITE" id="PS51096"/>
    </source>
</evidence>
<dbReference type="GO" id="GO:0009401">
    <property type="term" value="P:phosphoenolpyruvate-dependent sugar phosphotransferase system"/>
    <property type="evidence" value="ECO:0007669"/>
    <property type="project" value="UniProtKB-KW"/>
</dbReference>
<organism evidence="9 10">
    <name type="scientific">Copranaerobaculum intestinale</name>
    <dbReference type="NCBI Taxonomy" id="2692629"/>
    <lineage>
        <taxon>Bacteria</taxon>
        <taxon>Bacillati</taxon>
        <taxon>Bacillota</taxon>
        <taxon>Erysipelotrichia</taxon>
        <taxon>Erysipelotrichales</taxon>
        <taxon>Erysipelotrichaceae</taxon>
        <taxon>Copranaerobaculum</taxon>
    </lineage>
</organism>
<reference evidence="9 10" key="2">
    <citation type="submission" date="2020-01" db="EMBL/GenBank/DDBJ databases">
        <title>Clostridiaceae sp. nov. isolated from the gut of human by culturomics.</title>
        <authorList>
            <person name="Chang Y."/>
        </authorList>
    </citation>
    <scope>NUCLEOTIDE SEQUENCE [LARGE SCALE GENOMIC DNA]</scope>
    <source>
        <strain evidence="9 10">DONG20-135</strain>
    </source>
</reference>
<name>A0A6N8U534_9FIRM</name>
<dbReference type="GO" id="GO:0016301">
    <property type="term" value="F:kinase activity"/>
    <property type="evidence" value="ECO:0007669"/>
    <property type="project" value="UniProtKB-KW"/>
</dbReference>
<evidence type="ECO:0000256" key="3">
    <source>
        <dbReference type="ARBA" id="ARBA00022490"/>
    </source>
</evidence>
<keyword evidence="7" id="KW-0418">Kinase</keyword>
<comment type="caution">
    <text evidence="9">The sequence shown here is derived from an EMBL/GenBank/DDBJ whole genome shotgun (WGS) entry which is preliminary data.</text>
</comment>
<dbReference type="GO" id="GO:0005737">
    <property type="term" value="C:cytoplasm"/>
    <property type="evidence" value="ECO:0007669"/>
    <property type="project" value="UniProtKB-SubCell"/>
</dbReference>
<dbReference type="Gene3D" id="3.40.50.510">
    <property type="entry name" value="Phosphotransferase system, mannose-type IIA component"/>
    <property type="match status" value="1"/>
</dbReference>
<dbReference type="Pfam" id="PF03610">
    <property type="entry name" value="EIIA-man"/>
    <property type="match status" value="1"/>
</dbReference>
<dbReference type="Proteomes" id="UP000434036">
    <property type="component" value="Unassembled WGS sequence"/>
</dbReference>
<accession>A0A6N8U534</accession>
<dbReference type="RefSeq" id="WP_160624768.1">
    <property type="nucleotide sequence ID" value="NZ_WUUQ01000002.1"/>
</dbReference>
<dbReference type="GO" id="GO:0016020">
    <property type="term" value="C:membrane"/>
    <property type="evidence" value="ECO:0007669"/>
    <property type="project" value="InterPro"/>
</dbReference>
<keyword evidence="5" id="KW-0808">Transferase</keyword>
<evidence type="ECO:0000256" key="2">
    <source>
        <dbReference type="ARBA" id="ARBA00022448"/>
    </source>
</evidence>
<evidence type="ECO:0000256" key="1">
    <source>
        <dbReference type="ARBA" id="ARBA00004496"/>
    </source>
</evidence>
<keyword evidence="4" id="KW-0762">Sugar transport</keyword>
<keyword evidence="10" id="KW-1185">Reference proteome</keyword>
<evidence type="ECO:0000313" key="9">
    <source>
        <dbReference type="EMBL" id="MXQ73308.1"/>
    </source>
</evidence>
<evidence type="ECO:0000256" key="4">
    <source>
        <dbReference type="ARBA" id="ARBA00022597"/>
    </source>
</evidence>
<dbReference type="InterPro" id="IPR036662">
    <property type="entry name" value="PTS_EIIA_man-typ_sf"/>
</dbReference>
<evidence type="ECO:0000313" key="10">
    <source>
        <dbReference type="Proteomes" id="UP000434036"/>
    </source>
</evidence>
<dbReference type="InterPro" id="IPR033887">
    <property type="entry name" value="PTS_IIA_man"/>
</dbReference>
<proteinExistence type="predicted"/>
<protein>
    <submittedName>
        <fullName evidence="9">PTS mannose transporter subunit IID</fullName>
    </submittedName>
</protein>
<gene>
    <name evidence="9" type="ORF">GSF08_05080</name>
</gene>